<evidence type="ECO:0000256" key="3">
    <source>
        <dbReference type="ARBA" id="ARBA00022692"/>
    </source>
</evidence>
<dbReference type="EMBL" id="JYFC01000006">
    <property type="protein sequence ID" value="KJC63608.1"/>
    <property type="molecule type" value="Genomic_DNA"/>
</dbReference>
<name>A0A1T4WXB6_9MICO</name>
<accession>A0A1T4WXB6</accession>
<organism evidence="10 12">
    <name type="scientific">Agreia bicolorata</name>
    <dbReference type="NCBI Taxonomy" id="110935"/>
    <lineage>
        <taxon>Bacteria</taxon>
        <taxon>Bacillati</taxon>
        <taxon>Actinomycetota</taxon>
        <taxon>Actinomycetes</taxon>
        <taxon>Micrococcales</taxon>
        <taxon>Microbacteriaceae</taxon>
        <taxon>Agreia</taxon>
    </lineage>
</organism>
<evidence type="ECO:0000256" key="7">
    <source>
        <dbReference type="SAM" id="Phobius"/>
    </source>
</evidence>
<dbReference type="InterPro" id="IPR027379">
    <property type="entry name" value="CLS_N"/>
</dbReference>
<keyword evidence="2" id="KW-1003">Cell membrane</keyword>
<feature type="compositionally biased region" description="Basic and acidic residues" evidence="6">
    <location>
        <begin position="87"/>
        <end position="109"/>
    </location>
</feature>
<feature type="transmembrane region" description="Helical" evidence="7">
    <location>
        <begin position="37"/>
        <end position="57"/>
    </location>
</feature>
<evidence type="ECO:0000256" key="4">
    <source>
        <dbReference type="ARBA" id="ARBA00022989"/>
    </source>
</evidence>
<evidence type="ECO:0000256" key="2">
    <source>
        <dbReference type="ARBA" id="ARBA00022475"/>
    </source>
</evidence>
<evidence type="ECO:0000313" key="9">
    <source>
        <dbReference type="EMBL" id="KJC63608.1"/>
    </source>
</evidence>
<dbReference type="Proteomes" id="UP000189735">
    <property type="component" value="Unassembled WGS sequence"/>
</dbReference>
<reference evidence="12" key="4">
    <citation type="submission" date="2017-02" db="EMBL/GenBank/DDBJ databases">
        <authorList>
            <person name="Varghese N."/>
            <person name="Submissions S."/>
        </authorList>
    </citation>
    <scope>NUCLEOTIDE SEQUENCE [LARGE SCALE GENOMIC DNA]</scope>
    <source>
        <strain evidence="12">VKM Ac-2052</strain>
    </source>
</reference>
<dbReference type="AlphaFoldDB" id="A0A1T4WXB6"/>
<dbReference type="RefSeq" id="WP_044442548.1">
    <property type="nucleotide sequence ID" value="NZ_FUYG01000001.1"/>
</dbReference>
<proteinExistence type="predicted"/>
<reference evidence="10" key="3">
    <citation type="submission" date="2017-02" db="EMBL/GenBank/DDBJ databases">
        <authorList>
            <person name="Peterson S.W."/>
        </authorList>
    </citation>
    <scope>NUCLEOTIDE SEQUENCE [LARGE SCALE GENOMIC DNA]</scope>
    <source>
        <strain evidence="10">VKM Ac-2052</strain>
    </source>
</reference>
<protein>
    <submittedName>
        <fullName evidence="10">Phospholipase_D-nuclease N-terminal</fullName>
    </submittedName>
</protein>
<evidence type="ECO:0000259" key="8">
    <source>
        <dbReference type="Pfam" id="PF13396"/>
    </source>
</evidence>
<evidence type="ECO:0000256" key="6">
    <source>
        <dbReference type="SAM" id="MobiDB-lite"/>
    </source>
</evidence>
<feature type="region of interest" description="Disordered" evidence="6">
    <location>
        <begin position="65"/>
        <end position="131"/>
    </location>
</feature>
<evidence type="ECO:0000256" key="5">
    <source>
        <dbReference type="ARBA" id="ARBA00023136"/>
    </source>
</evidence>
<dbReference type="EMBL" id="FUYG01000001">
    <property type="protein sequence ID" value="SKA81518.1"/>
    <property type="molecule type" value="Genomic_DNA"/>
</dbReference>
<keyword evidence="11" id="KW-1185">Reference proteome</keyword>
<dbReference type="GO" id="GO:0005886">
    <property type="term" value="C:plasma membrane"/>
    <property type="evidence" value="ECO:0007669"/>
    <property type="project" value="UniProtKB-SubCell"/>
</dbReference>
<keyword evidence="5 7" id="KW-0472">Membrane</keyword>
<dbReference type="Pfam" id="PF13396">
    <property type="entry name" value="PLDc_N"/>
    <property type="match status" value="1"/>
</dbReference>
<evidence type="ECO:0000256" key="1">
    <source>
        <dbReference type="ARBA" id="ARBA00004651"/>
    </source>
</evidence>
<feature type="transmembrane region" description="Helical" evidence="7">
    <location>
        <begin position="6"/>
        <end position="25"/>
    </location>
</feature>
<dbReference type="Proteomes" id="UP000032503">
    <property type="component" value="Unassembled WGS sequence"/>
</dbReference>
<reference evidence="9" key="2">
    <citation type="submission" date="2015-02" db="EMBL/GenBank/DDBJ databases">
        <authorList>
            <person name="Vasilyev I.Y."/>
            <person name="Siniagina M.N."/>
            <person name="Malanin S.Y."/>
            <person name="Boulygina E.A."/>
            <person name="Grygoryeva T.V."/>
            <person name="Yarullina D.R."/>
            <person name="Ilinskaya O.N."/>
        </authorList>
    </citation>
    <scope>NUCLEOTIDE SEQUENCE</scope>
    <source>
        <strain evidence="9">VKM Ac-1804</strain>
    </source>
</reference>
<evidence type="ECO:0000313" key="11">
    <source>
        <dbReference type="Proteomes" id="UP000032503"/>
    </source>
</evidence>
<keyword evidence="4 7" id="KW-1133">Transmembrane helix</keyword>
<sequence>MARLLFVLGIVAVTFMIYSIVDAALRPVRFIRGLPKWAWLLIIIVIPLIGGVLWFVIGRGREQNTPVHRTLGPDDDPDFLGKLGHTTPRDPAAEARTDEQIRDLEKRLAEQAGDNPSDDPTSGRRGKPGPA</sequence>
<reference evidence="9 11" key="1">
    <citation type="journal article" date="2001" name="Int. J. Syst. Evol. Microbiol.">
        <title>Agreia bicolorata gen. nov., sp. nov., to accommodate actinobacteria isolated from narrow reed grass infected by the nematode Heteroanguina graminophila.</title>
        <authorList>
            <person name="Evtushenko L.I."/>
            <person name="Dorofeeva L.V."/>
            <person name="Dobrovolskaya T.G."/>
            <person name="Streshinskaya G.M."/>
            <person name="Subbotin S.A."/>
            <person name="Tiedje J.M."/>
        </authorList>
    </citation>
    <scope>NUCLEOTIDE SEQUENCE [LARGE SCALE GENOMIC DNA]</scope>
    <source>
        <strain evidence="9 11">VKM Ac-1804</strain>
    </source>
</reference>
<evidence type="ECO:0000313" key="12">
    <source>
        <dbReference type="Proteomes" id="UP000189735"/>
    </source>
</evidence>
<feature type="domain" description="Cardiolipin synthase N-terminal" evidence="8">
    <location>
        <begin position="16"/>
        <end position="59"/>
    </location>
</feature>
<keyword evidence="3 7" id="KW-0812">Transmembrane</keyword>
<comment type="subcellular location">
    <subcellularLocation>
        <location evidence="1">Cell membrane</location>
        <topology evidence="1">Multi-pass membrane protein</topology>
    </subcellularLocation>
</comment>
<gene>
    <name evidence="10" type="ORF">SAMN06295879_0337</name>
    <name evidence="9" type="ORF">TZ00_13830</name>
</gene>
<evidence type="ECO:0000313" key="10">
    <source>
        <dbReference type="EMBL" id="SKA81518.1"/>
    </source>
</evidence>